<evidence type="ECO:0000256" key="2">
    <source>
        <dbReference type="ARBA" id="ARBA00008417"/>
    </source>
</evidence>
<dbReference type="GO" id="GO:0042910">
    <property type="term" value="F:xenobiotic transmembrane transporter activity"/>
    <property type="evidence" value="ECO:0007669"/>
    <property type="project" value="InterPro"/>
</dbReference>
<comment type="subcellular location">
    <subcellularLocation>
        <location evidence="1">Cell membrane</location>
        <topology evidence="1">Multi-pass membrane protein</topology>
    </subcellularLocation>
</comment>
<dbReference type="InterPro" id="IPR045070">
    <property type="entry name" value="MATE_MepA-like"/>
</dbReference>
<dbReference type="STRING" id="84029.CROST_44160"/>
<dbReference type="GO" id="GO:0005886">
    <property type="term" value="C:plasma membrane"/>
    <property type="evidence" value="ECO:0007669"/>
    <property type="project" value="UniProtKB-SubCell"/>
</dbReference>
<keyword evidence="6" id="KW-0812">Transmembrane</keyword>
<dbReference type="CDD" id="cd13143">
    <property type="entry name" value="MATE_MepA_like"/>
    <property type="match status" value="1"/>
</dbReference>
<dbReference type="RefSeq" id="WP_077835535.1">
    <property type="nucleotide sequence ID" value="NZ_CP096983.1"/>
</dbReference>
<evidence type="ECO:0000313" key="11">
    <source>
        <dbReference type="Proteomes" id="UP000190951"/>
    </source>
</evidence>
<dbReference type="InterPro" id="IPR048279">
    <property type="entry name" value="MdtK-like"/>
</dbReference>
<protein>
    <recommendedName>
        <fullName evidence="3">Multidrug export protein MepA</fullName>
    </recommendedName>
</protein>
<dbReference type="PIRSF" id="PIRSF006603">
    <property type="entry name" value="DinF"/>
    <property type="match status" value="1"/>
</dbReference>
<evidence type="ECO:0000256" key="7">
    <source>
        <dbReference type="ARBA" id="ARBA00022989"/>
    </source>
</evidence>
<keyword evidence="8" id="KW-0472">Membrane</keyword>
<evidence type="ECO:0000256" key="8">
    <source>
        <dbReference type="ARBA" id="ARBA00023136"/>
    </source>
</evidence>
<keyword evidence="4" id="KW-0813">Transport</keyword>
<dbReference type="InterPro" id="IPR051327">
    <property type="entry name" value="MATE_MepA_subfamily"/>
</dbReference>
<dbReference type="PANTHER" id="PTHR43823">
    <property type="entry name" value="SPORULATION PROTEIN YKVU"/>
    <property type="match status" value="1"/>
</dbReference>
<dbReference type="Proteomes" id="UP000190951">
    <property type="component" value="Chromosome"/>
</dbReference>
<dbReference type="Pfam" id="PF01554">
    <property type="entry name" value="MatE"/>
    <property type="match status" value="2"/>
</dbReference>
<evidence type="ECO:0000256" key="1">
    <source>
        <dbReference type="ARBA" id="ARBA00004651"/>
    </source>
</evidence>
<proteinExistence type="inferred from homology"/>
<dbReference type="KEGG" id="crw:CROST_013200"/>
<keyword evidence="9" id="KW-0046">Antibiotic resistance</keyword>
<dbReference type="GO" id="GO:0015297">
    <property type="term" value="F:antiporter activity"/>
    <property type="evidence" value="ECO:0007669"/>
    <property type="project" value="InterPro"/>
</dbReference>
<dbReference type="InterPro" id="IPR002528">
    <property type="entry name" value="MATE_fam"/>
</dbReference>
<keyword evidence="11" id="KW-1185">Reference proteome</keyword>
<evidence type="ECO:0000256" key="3">
    <source>
        <dbReference type="ARBA" id="ARBA00022106"/>
    </source>
</evidence>
<dbReference type="AlphaFoldDB" id="A0A1S8LR13"/>
<keyword evidence="5" id="KW-1003">Cell membrane</keyword>
<evidence type="ECO:0000256" key="9">
    <source>
        <dbReference type="ARBA" id="ARBA00023251"/>
    </source>
</evidence>
<dbReference type="GO" id="GO:0046677">
    <property type="term" value="P:response to antibiotic"/>
    <property type="evidence" value="ECO:0007669"/>
    <property type="project" value="UniProtKB-KW"/>
</dbReference>
<keyword evidence="7" id="KW-1133">Transmembrane helix</keyword>
<reference evidence="10 11" key="1">
    <citation type="submission" date="2022-04" db="EMBL/GenBank/DDBJ databases">
        <title>Genome sequence of C. roseum typestrain.</title>
        <authorList>
            <person name="Poehlein A."/>
            <person name="Schoch T."/>
            <person name="Duerre P."/>
            <person name="Daniel R."/>
        </authorList>
    </citation>
    <scope>NUCLEOTIDE SEQUENCE [LARGE SCALE GENOMIC DNA]</scope>
    <source>
        <strain evidence="10 11">DSM 7320</strain>
    </source>
</reference>
<sequence length="436" mass="47711">MFKKFLKYSVPSAIAMCVSSLYTVIDGIFVGQGVGKSGLAAVSIAFPAIIFLTGLATMFAAGGGALVSKNFGAGNRKKAVDIFNQAVKTVIILSLIISILFVIFAKPMVTMLGASKSIKAEATEFLRYYSLFCIPNLLGIALNGFVRNDGSPRLAMIATISGAILNVILDYIFIFSFHMGLKGPAIATGLGQIATVIIILPHFLRKKGQLTFGNAKLKIDVIKNIFSIGFPSFFAEVAFSIIIFFYNIVLNKTIGETGVASYSIINYVTTNIYMMLIGVSFGAQPLISYYFGNKDSKVMLQMYKFSLMVSTFIGVIFTVVCFVFGMSFVSLFTSDVKLINMTYLGLNITNLAYIFIGLNLNTSIYYQAIEMPRFSSLICSFRSFIFLPLVLFLLAYFCGINGIWASMIFSEILSFVVINIVTNIKSNTKKAVAFIN</sequence>
<name>A0A1S8LR13_9CLOT</name>
<comment type="similarity">
    <text evidence="2">Belongs to the multi antimicrobial extrusion (MATE) (TC 2.A.66.1) family. MepA subfamily.</text>
</comment>
<evidence type="ECO:0000256" key="6">
    <source>
        <dbReference type="ARBA" id="ARBA00022692"/>
    </source>
</evidence>
<dbReference type="NCBIfam" id="TIGR00797">
    <property type="entry name" value="matE"/>
    <property type="match status" value="1"/>
</dbReference>
<organism evidence="10 11">
    <name type="scientific">Clostridium felsineum</name>
    <dbReference type="NCBI Taxonomy" id="36839"/>
    <lineage>
        <taxon>Bacteria</taxon>
        <taxon>Bacillati</taxon>
        <taxon>Bacillota</taxon>
        <taxon>Clostridia</taxon>
        <taxon>Eubacteriales</taxon>
        <taxon>Clostridiaceae</taxon>
        <taxon>Clostridium</taxon>
    </lineage>
</organism>
<evidence type="ECO:0000256" key="5">
    <source>
        <dbReference type="ARBA" id="ARBA00022475"/>
    </source>
</evidence>
<gene>
    <name evidence="10" type="primary">mepA_1</name>
    <name evidence="10" type="ORF">CROST_013200</name>
</gene>
<dbReference type="PANTHER" id="PTHR43823:SF3">
    <property type="entry name" value="MULTIDRUG EXPORT PROTEIN MEPA"/>
    <property type="match status" value="1"/>
</dbReference>
<evidence type="ECO:0000313" key="10">
    <source>
        <dbReference type="EMBL" id="URZ10610.1"/>
    </source>
</evidence>
<accession>A0A1S8LR13</accession>
<evidence type="ECO:0000256" key="4">
    <source>
        <dbReference type="ARBA" id="ARBA00022448"/>
    </source>
</evidence>
<dbReference type="EMBL" id="CP096983">
    <property type="protein sequence ID" value="URZ10610.1"/>
    <property type="molecule type" value="Genomic_DNA"/>
</dbReference>